<evidence type="ECO:0000313" key="2">
    <source>
        <dbReference type="Proteomes" id="UP000010953"/>
    </source>
</evidence>
<evidence type="ECO:0000313" key="1">
    <source>
        <dbReference type="EMBL" id="EMS32153.1"/>
    </source>
</evidence>
<reference evidence="1" key="1">
    <citation type="submission" date="2013-01" db="EMBL/GenBank/DDBJ databases">
        <title>Genome assembly of Mariniradius saccharolyticus AK6.</title>
        <authorList>
            <person name="Vaidya B."/>
            <person name="Khatri I."/>
            <person name="Tanuku N.R.S."/>
            <person name="Subramanian S."/>
            <person name="Pinnaka A."/>
        </authorList>
    </citation>
    <scope>NUCLEOTIDE SEQUENCE [LARGE SCALE GENOMIC DNA]</scope>
    <source>
        <strain evidence="1">AK6</strain>
    </source>
</reference>
<protein>
    <submittedName>
        <fullName evidence="1">Uncharacterized protein</fullName>
    </submittedName>
</protein>
<gene>
    <name evidence="1" type="ORF">C943_01415</name>
</gene>
<organism evidence="1 2">
    <name type="scientific">Mariniradius saccharolyticus AK6</name>
    <dbReference type="NCBI Taxonomy" id="1239962"/>
    <lineage>
        <taxon>Bacteria</taxon>
        <taxon>Pseudomonadati</taxon>
        <taxon>Bacteroidota</taxon>
        <taxon>Cytophagia</taxon>
        <taxon>Cytophagales</taxon>
        <taxon>Cyclobacteriaceae</taxon>
        <taxon>Mariniradius</taxon>
    </lineage>
</organism>
<sequence>MISDFFISTDLASKISQNPLQGLKIPMILEIFPKTDKPTQSSLYSKMSPG</sequence>
<dbReference type="EMBL" id="AMZY02000014">
    <property type="protein sequence ID" value="EMS32153.1"/>
    <property type="molecule type" value="Genomic_DNA"/>
</dbReference>
<dbReference type="AlphaFoldDB" id="M7XBZ8"/>
<name>M7XBZ8_9BACT</name>
<dbReference type="InParanoid" id="M7XBZ8"/>
<accession>M7XBZ8</accession>
<proteinExistence type="predicted"/>
<keyword evidence="2" id="KW-1185">Reference proteome</keyword>
<dbReference type="Proteomes" id="UP000010953">
    <property type="component" value="Unassembled WGS sequence"/>
</dbReference>
<comment type="caution">
    <text evidence="1">The sequence shown here is derived from an EMBL/GenBank/DDBJ whole genome shotgun (WGS) entry which is preliminary data.</text>
</comment>